<dbReference type="AlphaFoldDB" id="A0A5B7F9L2"/>
<reference evidence="1 2" key="1">
    <citation type="submission" date="2019-05" db="EMBL/GenBank/DDBJ databases">
        <title>Another draft genome of Portunus trituberculatus and its Hox gene families provides insights of decapod evolution.</title>
        <authorList>
            <person name="Jeong J.-H."/>
            <person name="Song I."/>
            <person name="Kim S."/>
            <person name="Choi T."/>
            <person name="Kim D."/>
            <person name="Ryu S."/>
            <person name="Kim W."/>
        </authorList>
    </citation>
    <scope>NUCLEOTIDE SEQUENCE [LARGE SCALE GENOMIC DNA]</scope>
    <source>
        <tissue evidence="1">Muscle</tissue>
    </source>
</reference>
<gene>
    <name evidence="1" type="ORF">E2C01_037983</name>
</gene>
<dbReference type="EMBL" id="VSRR010006221">
    <property type="protein sequence ID" value="MPC44310.1"/>
    <property type="molecule type" value="Genomic_DNA"/>
</dbReference>
<sequence length="195" mass="20607">MQDTLTPDPDSRKTHKWIICFNIRDTNCPSDSKAVYADLPDDVYHASLAILQMKHLCAVITCDDTSTNAWRVNREWEGGCVAGGRGDAAGGDGDCEIGGASGSGGLQVTRWAHGLPGDKWWHLRVAGRVVPPPLGVEGTTAPPQAEGAAEGARVALWEVGGVGGDGLGMWAEQVAGEPPSPCPMKQCMGCLRFPR</sequence>
<organism evidence="1 2">
    <name type="scientific">Portunus trituberculatus</name>
    <name type="common">Swimming crab</name>
    <name type="synonym">Neptunus trituberculatus</name>
    <dbReference type="NCBI Taxonomy" id="210409"/>
    <lineage>
        <taxon>Eukaryota</taxon>
        <taxon>Metazoa</taxon>
        <taxon>Ecdysozoa</taxon>
        <taxon>Arthropoda</taxon>
        <taxon>Crustacea</taxon>
        <taxon>Multicrustacea</taxon>
        <taxon>Malacostraca</taxon>
        <taxon>Eumalacostraca</taxon>
        <taxon>Eucarida</taxon>
        <taxon>Decapoda</taxon>
        <taxon>Pleocyemata</taxon>
        <taxon>Brachyura</taxon>
        <taxon>Eubrachyura</taxon>
        <taxon>Portunoidea</taxon>
        <taxon>Portunidae</taxon>
        <taxon>Portuninae</taxon>
        <taxon>Portunus</taxon>
    </lineage>
</organism>
<comment type="caution">
    <text evidence="1">The sequence shown here is derived from an EMBL/GenBank/DDBJ whole genome shotgun (WGS) entry which is preliminary data.</text>
</comment>
<name>A0A5B7F9L2_PORTR</name>
<proteinExistence type="predicted"/>
<accession>A0A5B7F9L2</accession>
<evidence type="ECO:0000313" key="2">
    <source>
        <dbReference type="Proteomes" id="UP000324222"/>
    </source>
</evidence>
<protein>
    <submittedName>
        <fullName evidence="1">Uncharacterized protein</fullName>
    </submittedName>
</protein>
<dbReference type="Proteomes" id="UP000324222">
    <property type="component" value="Unassembled WGS sequence"/>
</dbReference>
<evidence type="ECO:0000313" key="1">
    <source>
        <dbReference type="EMBL" id="MPC44310.1"/>
    </source>
</evidence>
<keyword evidence="2" id="KW-1185">Reference proteome</keyword>